<keyword evidence="4 8" id="KW-0627">Porphyrin biosynthesis</keyword>
<keyword evidence="8" id="KW-0963">Cytoplasm</keyword>
<dbReference type="NCBIfam" id="TIGR00708">
    <property type="entry name" value="cobA"/>
    <property type="match status" value="1"/>
</dbReference>
<name>A0ABY0IPS6_9RHOO</name>
<evidence type="ECO:0000256" key="5">
    <source>
        <dbReference type="ARBA" id="ARBA00024929"/>
    </source>
</evidence>
<dbReference type="EMBL" id="SHKM01000002">
    <property type="protein sequence ID" value="RZT76715.1"/>
    <property type="molecule type" value="Genomic_DNA"/>
</dbReference>
<evidence type="ECO:0000259" key="9">
    <source>
        <dbReference type="Pfam" id="PF12557"/>
    </source>
</evidence>
<dbReference type="InterPro" id="IPR027417">
    <property type="entry name" value="P-loop_NTPase"/>
</dbReference>
<dbReference type="PIRSF" id="PIRSF015617">
    <property type="entry name" value="Adensltrnsf_CobA"/>
    <property type="match status" value="1"/>
</dbReference>
<gene>
    <name evidence="10" type="ORF">EV678_2597</name>
</gene>
<comment type="caution">
    <text evidence="10">The sequence shown here is derived from an EMBL/GenBank/DDBJ whole genome shotgun (WGS) entry which is preliminary data.</text>
</comment>
<protein>
    <recommendedName>
        <fullName evidence="3 8">Corrinoid adenosyltransferase</fullName>
        <ecNumber evidence="3 8">2.5.1.17</ecNumber>
    </recommendedName>
    <alternativeName>
        <fullName evidence="8">Cob(II)alamin adenosyltransferase</fullName>
    </alternativeName>
    <alternativeName>
        <fullName evidence="8">Cob(II)yrinic acid a,c-diamide adenosyltransferase</fullName>
    </alternativeName>
</protein>
<comment type="subcellular location">
    <subcellularLocation>
        <location evidence="8">Cytoplasm</location>
    </subcellularLocation>
</comment>
<comment type="pathway">
    <text evidence="1 8">Cofactor biosynthesis; adenosylcobalamin biosynthesis; adenosylcobalamin from cob(II)yrinate a,c-diamide: step 2/7.</text>
</comment>
<sequence>MSDERNQRHNSRMARKKEVVDAKIAQASQERGVLLVHTGNGKGKSSAAFGVLARALGHGHSAAVIQLVKSRSDTGEEGFFRQQPNVKWHVMGEGFTWETQDREKDLRAARAAWEQACVYLADPAIDLVILDELTYAFKYGWLELDAVLAAFAARPPHQHVIVTGRAAPEALVAAADTVTEMGMVKHAFQAGVAAMPGIEF</sequence>
<keyword evidence="8" id="KW-0808">Transferase</keyword>
<comment type="catalytic activity">
    <reaction evidence="7 8">
        <text>2 cob(II)alamin + reduced [electron-transfer flavoprotein] + 2 ATP = 2 adenosylcob(III)alamin + 2 triphosphate + oxidized [electron-transfer flavoprotein] + 3 H(+)</text>
        <dbReference type="Rhea" id="RHEA:28671"/>
        <dbReference type="Rhea" id="RHEA-COMP:10685"/>
        <dbReference type="Rhea" id="RHEA-COMP:10686"/>
        <dbReference type="ChEBI" id="CHEBI:15378"/>
        <dbReference type="ChEBI" id="CHEBI:16304"/>
        <dbReference type="ChEBI" id="CHEBI:18036"/>
        <dbReference type="ChEBI" id="CHEBI:18408"/>
        <dbReference type="ChEBI" id="CHEBI:30616"/>
        <dbReference type="ChEBI" id="CHEBI:57692"/>
        <dbReference type="ChEBI" id="CHEBI:58307"/>
        <dbReference type="EC" id="2.5.1.17"/>
    </reaction>
</comment>
<evidence type="ECO:0000256" key="1">
    <source>
        <dbReference type="ARBA" id="ARBA00005121"/>
    </source>
</evidence>
<dbReference type="RefSeq" id="WP_130459808.1">
    <property type="nucleotide sequence ID" value="NZ_SHKM01000002.1"/>
</dbReference>
<dbReference type="InterPro" id="IPR003724">
    <property type="entry name" value="CblAdoTrfase_CobA"/>
</dbReference>
<keyword evidence="8" id="KW-0547">Nucleotide-binding</keyword>
<dbReference type="PANTHER" id="PTHR46638:SF1">
    <property type="entry name" value="CORRINOID ADENOSYLTRANSFERASE"/>
    <property type="match status" value="1"/>
</dbReference>
<keyword evidence="8" id="KW-0067">ATP-binding</keyword>
<evidence type="ECO:0000256" key="8">
    <source>
        <dbReference type="PIRNR" id="PIRNR015617"/>
    </source>
</evidence>
<dbReference type="Pfam" id="PF02572">
    <property type="entry name" value="CobA_CobO_BtuR"/>
    <property type="match status" value="1"/>
</dbReference>
<dbReference type="PANTHER" id="PTHR46638">
    <property type="entry name" value="CORRINOID ADENOSYLTRANSFERASE"/>
    <property type="match status" value="1"/>
</dbReference>
<proteinExistence type="inferred from homology"/>
<organism evidence="10 11">
    <name type="scientific">Azospira oryzae</name>
    <dbReference type="NCBI Taxonomy" id="146939"/>
    <lineage>
        <taxon>Bacteria</taxon>
        <taxon>Pseudomonadati</taxon>
        <taxon>Pseudomonadota</taxon>
        <taxon>Betaproteobacteria</taxon>
        <taxon>Rhodocyclales</taxon>
        <taxon>Rhodocyclaceae</taxon>
        <taxon>Azospira</taxon>
    </lineage>
</organism>
<evidence type="ECO:0000256" key="7">
    <source>
        <dbReference type="ARBA" id="ARBA00048692"/>
    </source>
</evidence>
<dbReference type="Gene3D" id="3.40.50.300">
    <property type="entry name" value="P-loop containing nucleotide triphosphate hydrolases"/>
    <property type="match status" value="1"/>
</dbReference>
<comment type="catalytic activity">
    <reaction evidence="6 8">
        <text>2 cob(II)yrinate a,c diamide + reduced [electron-transfer flavoprotein] + 2 ATP = 2 adenosylcob(III)yrinate a,c-diamide + 2 triphosphate + oxidized [electron-transfer flavoprotein] + 3 H(+)</text>
        <dbReference type="Rhea" id="RHEA:11528"/>
        <dbReference type="Rhea" id="RHEA-COMP:10685"/>
        <dbReference type="Rhea" id="RHEA-COMP:10686"/>
        <dbReference type="ChEBI" id="CHEBI:15378"/>
        <dbReference type="ChEBI" id="CHEBI:18036"/>
        <dbReference type="ChEBI" id="CHEBI:30616"/>
        <dbReference type="ChEBI" id="CHEBI:57692"/>
        <dbReference type="ChEBI" id="CHEBI:58307"/>
        <dbReference type="ChEBI" id="CHEBI:58503"/>
        <dbReference type="ChEBI" id="CHEBI:58537"/>
        <dbReference type="EC" id="2.5.1.17"/>
    </reaction>
</comment>
<dbReference type="InterPro" id="IPR025826">
    <property type="entry name" value="Co_AT_N_dom"/>
</dbReference>
<comment type="function">
    <text evidence="5 8">Required for both de novo synthesis of the corrin ring for the assimilation of exogenous corrinoids. Participates in the adenosylation of a variety of incomplete and complete corrinoids.</text>
</comment>
<dbReference type="NCBIfam" id="NF004637">
    <property type="entry name" value="PRK05986.1"/>
    <property type="match status" value="1"/>
</dbReference>
<dbReference type="EC" id="2.5.1.17" evidence="3 8"/>
<keyword evidence="8" id="KW-0169">Cobalamin biosynthesis</keyword>
<dbReference type="CDD" id="cd00561">
    <property type="entry name" value="CobA_ACA"/>
    <property type="match status" value="1"/>
</dbReference>
<feature type="domain" description="Cob(I)alamin adenosyltransferase N-terminal" evidence="9">
    <location>
        <begin position="1"/>
        <end position="24"/>
    </location>
</feature>
<reference evidence="10 11" key="1">
    <citation type="submission" date="2019-02" db="EMBL/GenBank/DDBJ databases">
        <title>Genomic Encyclopedia of Type Strains, Phase IV (KMG-IV): sequencing the most valuable type-strain genomes for metagenomic binning, comparative biology and taxonomic classification.</title>
        <authorList>
            <person name="Goeker M."/>
        </authorList>
    </citation>
    <scope>NUCLEOTIDE SEQUENCE [LARGE SCALE GENOMIC DNA]</scope>
    <source>
        <strain evidence="10 11">DSM 21223</strain>
    </source>
</reference>
<keyword evidence="11" id="KW-1185">Reference proteome</keyword>
<dbReference type="Proteomes" id="UP000292136">
    <property type="component" value="Unassembled WGS sequence"/>
</dbReference>
<evidence type="ECO:0000256" key="3">
    <source>
        <dbReference type="ARBA" id="ARBA00012454"/>
    </source>
</evidence>
<evidence type="ECO:0000256" key="2">
    <source>
        <dbReference type="ARBA" id="ARBA00007487"/>
    </source>
</evidence>
<accession>A0ABY0IPS6</accession>
<dbReference type="Pfam" id="PF12557">
    <property type="entry name" value="Co_AT_N"/>
    <property type="match status" value="1"/>
</dbReference>
<comment type="similarity">
    <text evidence="2 8">Belongs to the Cob(I)alamin adenosyltransferase family.</text>
</comment>
<evidence type="ECO:0000256" key="4">
    <source>
        <dbReference type="ARBA" id="ARBA00023244"/>
    </source>
</evidence>
<dbReference type="SUPFAM" id="SSF52540">
    <property type="entry name" value="P-loop containing nucleoside triphosphate hydrolases"/>
    <property type="match status" value="1"/>
</dbReference>
<evidence type="ECO:0000313" key="11">
    <source>
        <dbReference type="Proteomes" id="UP000292136"/>
    </source>
</evidence>
<evidence type="ECO:0000313" key="10">
    <source>
        <dbReference type="EMBL" id="RZT76715.1"/>
    </source>
</evidence>
<evidence type="ECO:0000256" key="6">
    <source>
        <dbReference type="ARBA" id="ARBA00048555"/>
    </source>
</evidence>